<dbReference type="Proteomes" id="UP000283855">
    <property type="component" value="Unassembled WGS sequence"/>
</dbReference>
<dbReference type="AlphaFoldDB" id="A0A413SWK7"/>
<dbReference type="InterPro" id="IPR027417">
    <property type="entry name" value="P-loop_NTPase"/>
</dbReference>
<name>A0A413SWK7_9BACT</name>
<protein>
    <submittedName>
        <fullName evidence="2">DUF87 domain-containing protein</fullName>
    </submittedName>
</protein>
<dbReference type="SUPFAM" id="SSF52540">
    <property type="entry name" value="P-loop containing nucleoside triphosphate hydrolases"/>
    <property type="match status" value="1"/>
</dbReference>
<dbReference type="InterPro" id="IPR051162">
    <property type="entry name" value="T4SS_component"/>
</dbReference>
<dbReference type="PANTHER" id="PTHR30121">
    <property type="entry name" value="UNCHARACTERIZED PROTEIN YJGR-RELATED"/>
    <property type="match status" value="1"/>
</dbReference>
<accession>A0A413SWK7</accession>
<dbReference type="RefSeq" id="WP_118400875.1">
    <property type="nucleotide sequence ID" value="NZ_CABJGD010000034.1"/>
</dbReference>
<comment type="caution">
    <text evidence="2">The sequence shown here is derived from an EMBL/GenBank/DDBJ whole genome shotgun (WGS) entry which is preliminary data.</text>
</comment>
<dbReference type="EMBL" id="QSFT01000034">
    <property type="protein sequence ID" value="RHA73578.1"/>
    <property type="molecule type" value="Genomic_DNA"/>
</dbReference>
<evidence type="ECO:0000259" key="1">
    <source>
        <dbReference type="Pfam" id="PF01935"/>
    </source>
</evidence>
<dbReference type="InterPro" id="IPR002789">
    <property type="entry name" value="HerA_central"/>
</dbReference>
<dbReference type="PANTHER" id="PTHR30121:SF6">
    <property type="entry name" value="SLR6007 PROTEIN"/>
    <property type="match status" value="1"/>
</dbReference>
<evidence type="ECO:0000313" key="2">
    <source>
        <dbReference type="EMBL" id="RHA73578.1"/>
    </source>
</evidence>
<gene>
    <name evidence="2" type="ORF">DW921_12795</name>
</gene>
<dbReference type="Pfam" id="PF01935">
    <property type="entry name" value="DUF87"/>
    <property type="match status" value="1"/>
</dbReference>
<reference evidence="2 3" key="1">
    <citation type="submission" date="2018-08" db="EMBL/GenBank/DDBJ databases">
        <title>A genome reference for cultivated species of the human gut microbiota.</title>
        <authorList>
            <person name="Zou Y."/>
            <person name="Xue W."/>
            <person name="Luo G."/>
        </authorList>
    </citation>
    <scope>NUCLEOTIDE SEQUENCE [LARGE SCALE GENOMIC DNA]</scope>
    <source>
        <strain evidence="2 3">AM42-38</strain>
    </source>
</reference>
<dbReference type="Gene3D" id="3.40.50.300">
    <property type="entry name" value="P-loop containing nucleotide triphosphate hydrolases"/>
    <property type="match status" value="2"/>
</dbReference>
<sequence length="528" mass="59422">MSIINFSNTRQMEGLFDAISPVKELIESKINLSRTADKEKRICLNQNKVMRICFIAGLGLPVKRTVDDYKDIQLSLSSSRIVPSFFTMHDLSTLYSALLKLRYADLDIDWSQNATLSRIIAAEMLRGRDYLLADNNLDSFLFAMGGKVAMAKDIPVLNLLIGNYGDEEMEATLDINSRSITNSQIIIAGATGSGKTNLLAVLIQQFRMLSTESQYPVNFLLFDYKGEFSDIQNNHWLSLFDVDRSCILNPVETPLPFTPFKDFTGRSINEINLYSTEMASALCSIDRVTASANMSNRLSEAIVEAYKVTNGAPISFELMLKYYQARMKDANNDDSISSVLKQLVNAHIFESEDKVSLIDDSYIIKMDGYPKDGPIAKAIVYFLMSKLNNIYELLDKQAVNDEVVQIRHFSIIDEAHYMLDFDNRPLRNLIAVGRNKGLSIILATQNMSSFKSKGFDFYANAQYPLIMKQQTIDDKVIKDLFGVSGQELQEIRTAIAGLQKGELIIKDQMAFALGMGNKYKKINVSHLI</sequence>
<organism evidence="2 3">
    <name type="scientific">Phocaeicola coprophilus</name>
    <dbReference type="NCBI Taxonomy" id="387090"/>
    <lineage>
        <taxon>Bacteria</taxon>
        <taxon>Pseudomonadati</taxon>
        <taxon>Bacteroidota</taxon>
        <taxon>Bacteroidia</taxon>
        <taxon>Bacteroidales</taxon>
        <taxon>Bacteroidaceae</taxon>
        <taxon>Phocaeicola</taxon>
    </lineage>
</organism>
<feature type="domain" description="Helicase HerA central" evidence="1">
    <location>
        <begin position="161"/>
        <end position="354"/>
    </location>
</feature>
<evidence type="ECO:0000313" key="3">
    <source>
        <dbReference type="Proteomes" id="UP000283855"/>
    </source>
</evidence>
<proteinExistence type="predicted"/>